<keyword evidence="1" id="KW-0645">Protease</keyword>
<dbReference type="Gene3D" id="1.20.150.30">
    <property type="entry name" value="Zincin-like metallopeptidase, N-terminal domain"/>
    <property type="match status" value="1"/>
</dbReference>
<accession>A0ABP9F0P1</accession>
<dbReference type="GO" id="GO:0008237">
    <property type="term" value="F:metallopeptidase activity"/>
    <property type="evidence" value="ECO:0007669"/>
    <property type="project" value="UniProtKB-KW"/>
</dbReference>
<name>A0ABP9F0P1_9ACTN</name>
<dbReference type="NCBIfam" id="TIGR03624">
    <property type="entry name" value="putative hydrolase"/>
    <property type="match status" value="1"/>
</dbReference>
<keyword evidence="1" id="KW-0378">Hydrolase</keyword>
<evidence type="ECO:0000313" key="2">
    <source>
        <dbReference type="Proteomes" id="UP001501521"/>
    </source>
</evidence>
<proteinExistence type="predicted"/>
<dbReference type="PANTHER" id="PTHR39420">
    <property type="match status" value="1"/>
</dbReference>
<evidence type="ECO:0000313" key="1">
    <source>
        <dbReference type="EMBL" id="GAA4890921.1"/>
    </source>
</evidence>
<dbReference type="InterPro" id="IPR018766">
    <property type="entry name" value="Zinicin_2"/>
</dbReference>
<keyword evidence="2" id="KW-1185">Reference proteome</keyword>
<protein>
    <submittedName>
        <fullName evidence="1">Zinc-dependent metalloprotease</fullName>
    </submittedName>
</protein>
<reference evidence="2" key="1">
    <citation type="journal article" date="2019" name="Int. J. Syst. Evol. Microbiol.">
        <title>The Global Catalogue of Microorganisms (GCM) 10K type strain sequencing project: providing services to taxonomists for standard genome sequencing and annotation.</title>
        <authorList>
            <consortium name="The Broad Institute Genomics Platform"/>
            <consortium name="The Broad Institute Genome Sequencing Center for Infectious Disease"/>
            <person name="Wu L."/>
            <person name="Ma J."/>
        </authorList>
    </citation>
    <scope>NUCLEOTIDE SEQUENCE [LARGE SCALE GENOMIC DNA]</scope>
    <source>
        <strain evidence="2">JCM 19125</strain>
    </source>
</reference>
<dbReference type="NCBIfam" id="TIGR03883">
    <property type="entry name" value="DUF2342_F420"/>
    <property type="match status" value="1"/>
</dbReference>
<comment type="caution">
    <text evidence="1">The sequence shown here is derived from an EMBL/GenBank/DDBJ whole genome shotgun (WGS) entry which is preliminary data.</text>
</comment>
<dbReference type="InterPro" id="IPR022454">
    <property type="entry name" value="CHP03883_F420-assoc"/>
</dbReference>
<gene>
    <name evidence="1" type="ORF">GCM10025789_04470</name>
</gene>
<keyword evidence="1" id="KW-0482">Metalloprotease</keyword>
<dbReference type="Pfam" id="PF10103">
    <property type="entry name" value="Zincin_2"/>
    <property type="match status" value="1"/>
</dbReference>
<dbReference type="SUPFAM" id="SSF55486">
    <property type="entry name" value="Metalloproteases ('zincins'), catalytic domain"/>
    <property type="match status" value="1"/>
</dbReference>
<dbReference type="EMBL" id="BAABLV010000008">
    <property type="protein sequence ID" value="GAA4890921.1"/>
    <property type="molecule type" value="Genomic_DNA"/>
</dbReference>
<sequence length="327" mass="36257">MLMEHAPSVDWRLAHRVAAVGPDHLPDLTRHELTRLVADLRVTARRAGEIAAGHLGVEAVGATRIRVVDWSGWGRAVQHMADGVVDQLGLEPAGTGLGARLAGARNGLLVGAGMRAVSRRLLGQYDAFTGADTLYLVAPTIVAHERAHRFTPPHFRMWVALHEQTHALQFRLAPWLHDYLTERLRLVVHDEVPLGEGLLGWARTRDVAALLTSREAGRAMAELTAAMTFLEGHADYTSDYAGRRHAPTIPGMRRAFARSESTGLLARLSRTLDKNAQYRDGLEFCRRVQRLKNRDALRRAFAEPANLPTAEEISDPSRWLERVRGQA</sequence>
<dbReference type="PANTHER" id="PTHR39420:SF1">
    <property type="entry name" value="HYDROLASE"/>
    <property type="match status" value="1"/>
</dbReference>
<organism evidence="1 2">
    <name type="scientific">Tessaracoccus lubricantis</name>
    <dbReference type="NCBI Taxonomy" id="545543"/>
    <lineage>
        <taxon>Bacteria</taxon>
        <taxon>Bacillati</taxon>
        <taxon>Actinomycetota</taxon>
        <taxon>Actinomycetes</taxon>
        <taxon>Propionibacteriales</taxon>
        <taxon>Propionibacteriaceae</taxon>
        <taxon>Tessaracoccus</taxon>
    </lineage>
</organism>
<dbReference type="Proteomes" id="UP001501521">
    <property type="component" value="Unassembled WGS sequence"/>
</dbReference>
<dbReference type="InterPro" id="IPR042271">
    <property type="entry name" value="Zinicin_2_N"/>
</dbReference>